<protein>
    <submittedName>
        <fullName evidence="4">Unannotated protein</fullName>
    </submittedName>
</protein>
<name>A0A6J7IDF9_9ZZZZ</name>
<dbReference type="SUPFAM" id="SSF54427">
    <property type="entry name" value="NTF2-like"/>
    <property type="match status" value="1"/>
</dbReference>
<reference evidence="4" key="1">
    <citation type="submission" date="2020-05" db="EMBL/GenBank/DDBJ databases">
        <authorList>
            <person name="Chiriac C."/>
            <person name="Salcher M."/>
            <person name="Ghai R."/>
            <person name="Kavagutti S V."/>
        </authorList>
    </citation>
    <scope>NUCLEOTIDE SEQUENCE</scope>
</reference>
<feature type="domain" description="SnoaL-like" evidence="1">
    <location>
        <begin position="10"/>
        <end position="134"/>
    </location>
</feature>
<accession>A0A6J7IDF9</accession>
<sequence length="148" mass="16861">MADRVYTDIEIRDRFSIMDLYDRQLAAAEAWDFDAYDTTFVEAAEIDLRDFGQPVRSYAAYRDWLASLRTVMVAAQRITGGLRVQLDGDRATTRVPVVCYVTMELDGVRSLTYTGLFYNDVLARTPDGWRIVKRYEELAWSGAPGPVS</sequence>
<evidence type="ECO:0000313" key="4">
    <source>
        <dbReference type="EMBL" id="CAB4929203.1"/>
    </source>
</evidence>
<dbReference type="Gene3D" id="3.10.450.50">
    <property type="match status" value="1"/>
</dbReference>
<dbReference type="InterPro" id="IPR032710">
    <property type="entry name" value="NTF2-like_dom_sf"/>
</dbReference>
<dbReference type="EMBL" id="CAFABA010000168">
    <property type="protein sequence ID" value="CAB4836352.1"/>
    <property type="molecule type" value="Genomic_DNA"/>
</dbReference>
<proteinExistence type="predicted"/>
<evidence type="ECO:0000259" key="1">
    <source>
        <dbReference type="Pfam" id="PF13577"/>
    </source>
</evidence>
<dbReference type="AlphaFoldDB" id="A0A6J7IDF9"/>
<evidence type="ECO:0000313" key="5">
    <source>
        <dbReference type="EMBL" id="CAB4982246.1"/>
    </source>
</evidence>
<dbReference type="EMBL" id="CAFBOS010000016">
    <property type="protein sequence ID" value="CAB4982246.1"/>
    <property type="molecule type" value="Genomic_DNA"/>
</dbReference>
<dbReference type="Pfam" id="PF13577">
    <property type="entry name" value="SnoaL_4"/>
    <property type="match status" value="1"/>
</dbReference>
<evidence type="ECO:0000313" key="2">
    <source>
        <dbReference type="EMBL" id="CAB4740487.1"/>
    </source>
</evidence>
<dbReference type="EMBL" id="CAFBMH010000131">
    <property type="protein sequence ID" value="CAB4929203.1"/>
    <property type="molecule type" value="Genomic_DNA"/>
</dbReference>
<evidence type="ECO:0000313" key="3">
    <source>
        <dbReference type="EMBL" id="CAB4836352.1"/>
    </source>
</evidence>
<gene>
    <name evidence="2" type="ORF">UFOPK2754_01129</name>
    <name evidence="3" type="ORF">UFOPK3139_02819</name>
    <name evidence="4" type="ORF">UFOPK3543_02554</name>
    <name evidence="5" type="ORF">UFOPK3967_00434</name>
</gene>
<dbReference type="InterPro" id="IPR037401">
    <property type="entry name" value="SnoaL-like"/>
</dbReference>
<organism evidence="4">
    <name type="scientific">freshwater metagenome</name>
    <dbReference type="NCBI Taxonomy" id="449393"/>
    <lineage>
        <taxon>unclassified sequences</taxon>
        <taxon>metagenomes</taxon>
        <taxon>ecological metagenomes</taxon>
    </lineage>
</organism>
<dbReference type="EMBL" id="CAEZYR010000033">
    <property type="protein sequence ID" value="CAB4740487.1"/>
    <property type="molecule type" value="Genomic_DNA"/>
</dbReference>